<feature type="compositionally biased region" description="Low complexity" evidence="1">
    <location>
        <begin position="8"/>
        <end position="17"/>
    </location>
</feature>
<evidence type="ECO:0000256" key="1">
    <source>
        <dbReference type="SAM" id="MobiDB-lite"/>
    </source>
</evidence>
<dbReference type="EMBL" id="CADCVW010000012">
    <property type="protein sequence ID" value="CAA9482974.1"/>
    <property type="molecule type" value="Genomic_DNA"/>
</dbReference>
<feature type="region of interest" description="Disordered" evidence="1">
    <location>
        <begin position="1"/>
        <end position="139"/>
    </location>
</feature>
<reference evidence="2" key="1">
    <citation type="submission" date="2020-02" db="EMBL/GenBank/DDBJ databases">
        <authorList>
            <person name="Meier V. D."/>
        </authorList>
    </citation>
    <scope>NUCLEOTIDE SEQUENCE</scope>
    <source>
        <strain evidence="2">AVDCRST_MAG39</strain>
    </source>
</reference>
<feature type="compositionally biased region" description="Basic residues" evidence="1">
    <location>
        <begin position="171"/>
        <end position="181"/>
    </location>
</feature>
<feature type="compositionally biased region" description="Low complexity" evidence="1">
    <location>
        <begin position="69"/>
        <end position="78"/>
    </location>
</feature>
<accession>A0A6J4RWF9</accession>
<sequence>ALGDRRLRLGGARLHGPGNPGGRRRAGGDRRPGRAGAGGGTRGGRPGLRGHRTTARRGRRRALRRVAQRRAPPARARSCGGGRAGAVRKADGGDARPSGGNGGRGARRGHPVRYRFRPAAPSGARRATGCPAAGRDRAAGGGAHRLRLLGGPFVVGNSRQRAELARGPARGGRRGNHRPRAPRLGPNGNAARSAARRPAPDAPAAHPRLSGGRRRAAGGARCRWHSPLAPRFLQLPGSLAAAAAGGGGRDGATGGDRYDGADGGRLLGPRGRADGGGRADRLRRPAIALRGSGARLPRGGDGRAARLFAGARHSADAPFPLRARGGAQMPL</sequence>
<protein>
    <submittedName>
        <fullName evidence="2">Oxidoreductase, Gfo/Idh/MocA family</fullName>
    </submittedName>
</protein>
<feature type="compositionally biased region" description="Gly residues" evidence="1">
    <location>
        <begin position="244"/>
        <end position="254"/>
    </location>
</feature>
<feature type="region of interest" description="Disordered" evidence="1">
    <location>
        <begin position="159"/>
        <end position="217"/>
    </location>
</feature>
<feature type="compositionally biased region" description="Gly residues" evidence="1">
    <location>
        <begin position="35"/>
        <end position="47"/>
    </location>
</feature>
<gene>
    <name evidence="2" type="ORF">AVDCRST_MAG39-382</name>
</gene>
<feature type="non-terminal residue" evidence="2">
    <location>
        <position position="1"/>
    </location>
</feature>
<feature type="non-terminal residue" evidence="2">
    <location>
        <position position="331"/>
    </location>
</feature>
<name>A0A6J4RWF9_9SPHN</name>
<feature type="compositionally biased region" description="Basic residues" evidence="1">
    <location>
        <begin position="105"/>
        <end position="116"/>
    </location>
</feature>
<evidence type="ECO:0000313" key="2">
    <source>
        <dbReference type="EMBL" id="CAA9482974.1"/>
    </source>
</evidence>
<organism evidence="2">
    <name type="scientific">uncultured Sphingomonadaceae bacterium</name>
    <dbReference type="NCBI Taxonomy" id="169976"/>
    <lineage>
        <taxon>Bacteria</taxon>
        <taxon>Pseudomonadati</taxon>
        <taxon>Pseudomonadota</taxon>
        <taxon>Alphaproteobacteria</taxon>
        <taxon>Sphingomonadales</taxon>
        <taxon>Sphingomonadaceae</taxon>
        <taxon>environmental samples</taxon>
    </lineage>
</organism>
<proteinExistence type="predicted"/>
<dbReference type="AlphaFoldDB" id="A0A6J4RWF9"/>
<feature type="compositionally biased region" description="Basic residues" evidence="1">
    <location>
        <begin position="48"/>
        <end position="68"/>
    </location>
</feature>
<feature type="compositionally biased region" description="Low complexity" evidence="1">
    <location>
        <begin position="190"/>
        <end position="208"/>
    </location>
</feature>
<feature type="region of interest" description="Disordered" evidence="1">
    <location>
        <begin position="242"/>
        <end position="279"/>
    </location>
</feature>